<dbReference type="OrthoDB" id="4874998at2759"/>
<reference evidence="2" key="1">
    <citation type="journal article" date="2015" name="Genome Announc.">
        <title>Draft whole-genome sequence of the biocontrol agent Trichoderma harzianum T6776.</title>
        <authorList>
            <person name="Baroncelli R."/>
            <person name="Piaggeschi G."/>
            <person name="Fiorini L."/>
            <person name="Bertolini E."/>
            <person name="Zapparata A."/>
            <person name="Pe M.E."/>
            <person name="Sarrocco S."/>
            <person name="Vannacci G."/>
        </authorList>
    </citation>
    <scope>NUCLEOTIDE SEQUENCE [LARGE SCALE GENOMIC DNA]</scope>
    <source>
        <strain evidence="2">T6776</strain>
    </source>
</reference>
<dbReference type="AlphaFoldDB" id="A0A0F9WWW7"/>
<evidence type="ECO:0000313" key="2">
    <source>
        <dbReference type="Proteomes" id="UP000034112"/>
    </source>
</evidence>
<comment type="caution">
    <text evidence="1">The sequence shown here is derived from an EMBL/GenBank/DDBJ whole genome shotgun (WGS) entry which is preliminary data.</text>
</comment>
<evidence type="ECO:0000313" key="1">
    <source>
        <dbReference type="EMBL" id="KKO96979.1"/>
    </source>
</evidence>
<organism evidence="1 2">
    <name type="scientific">Trichoderma harzianum</name>
    <name type="common">Hypocrea lixii</name>
    <dbReference type="NCBI Taxonomy" id="5544"/>
    <lineage>
        <taxon>Eukaryota</taxon>
        <taxon>Fungi</taxon>
        <taxon>Dikarya</taxon>
        <taxon>Ascomycota</taxon>
        <taxon>Pezizomycotina</taxon>
        <taxon>Sordariomycetes</taxon>
        <taxon>Hypocreomycetidae</taxon>
        <taxon>Hypocreales</taxon>
        <taxon>Hypocreaceae</taxon>
        <taxon>Trichoderma</taxon>
    </lineage>
</organism>
<dbReference type="EMBL" id="JOKZ01000673">
    <property type="protein sequence ID" value="KKO96979.1"/>
    <property type="molecule type" value="Genomic_DNA"/>
</dbReference>
<protein>
    <submittedName>
        <fullName evidence="1">Uncharacterized protein</fullName>
    </submittedName>
</protein>
<dbReference type="Proteomes" id="UP000034112">
    <property type="component" value="Unassembled WGS sequence"/>
</dbReference>
<name>A0A0F9WWW7_TRIHA</name>
<accession>A0A0F9WWW7</accession>
<sequence length="235" mass="26945">MLALKNRPQHLVVTAVVSSKEQKVRYHSLGGSAKEEWVFTPTRVYKLNSTDETVLSSLENPRASFSGHELDSHWDEFQFIYFCGYALWQYFNFPYLLARDDVKAREFATHCEAGQTWRVLEVMSPDPYIFSLHSRMQKHYFNEAFILQRHDYAPDVVASSPAVYYLYDPVALNGITFPTLRRVVAGTQGDSGIYVPMTHGTIPTLIHLVFLKIELAKGEVSEPEEGHIWAKQKPN</sequence>
<proteinExistence type="predicted"/>
<gene>
    <name evidence="1" type="ORF">THAR02_10914</name>
</gene>